<dbReference type="Pfam" id="PF19404">
    <property type="entry name" value="DUF5977"/>
    <property type="match status" value="1"/>
</dbReference>
<evidence type="ECO:0000313" key="2">
    <source>
        <dbReference type="EMBL" id="NSL88907.1"/>
    </source>
</evidence>
<keyword evidence="3" id="KW-1185">Reference proteome</keyword>
<reference evidence="2" key="1">
    <citation type="submission" date="2020-05" db="EMBL/GenBank/DDBJ databases">
        <title>Chitinophaga laudate sp. nov., isolated from a tropical peat swamp.</title>
        <authorList>
            <person name="Goh C.B.S."/>
            <person name="Lee M.S."/>
            <person name="Parimannan S."/>
            <person name="Pasbakhsh P."/>
            <person name="Yule C.M."/>
            <person name="Rajandas H."/>
            <person name="Loke S."/>
            <person name="Croft L."/>
            <person name="Tan J.B.L."/>
        </authorList>
    </citation>
    <scope>NUCLEOTIDE SEQUENCE</scope>
    <source>
        <strain evidence="2">Mgbs1</strain>
    </source>
</reference>
<dbReference type="Proteomes" id="UP000281028">
    <property type="component" value="Unassembled WGS sequence"/>
</dbReference>
<evidence type="ECO:0000313" key="3">
    <source>
        <dbReference type="Proteomes" id="UP000281028"/>
    </source>
</evidence>
<protein>
    <recommendedName>
        <fullName evidence="1">DUF5977 domain-containing protein</fullName>
    </recommendedName>
</protein>
<sequence>MYAMCIAMLPFTAHGQKVSVNMNPSQPNGQSRFFIPASPNAASLGIFGQIATTGFNGLPDINVPVYTIDYKELSVPVSLSYHAAGNKPDIFPGPVGMGWALNAGGAVTAIVRGLPDYERVASDDMLPYVSYPPTSSPTWSSAEDLKRGLKGYQAADDRGNPDEYQFNLNGVTGKIYRDHEGVYRISSKSDKFFKVEMEIAESRNIKMPPMPQNITPPRISGTYSDILLKTKMVYKITMTDAHGIKYIFGGNDDAIEFTRPGFEATTYPTDLTLASSVLPSTWNLTAIESPNGYRIRFEYVRRNYVTKTSFTYVAAYSWPVMVPIRYTPPPVVKGEKGLMMTGSFLSKIVSPKDSLLFYNSIADKQLQYVENPSLDNMAGGNLRYFDFYYDVHQSKTEGLCPLKLDSIILCYPDGAFNRSYNFSYTENLNTRLKLLGMTVKGAARVKGFDYRFEYDQRPLPPYLSNKLDHFGFYNGRSTYYPQSTNNGFPDADQEAMTRSKDPDTAFVQSEILKKITYPTGGYTVYEYEPNYYSSTVTTWPFGVAPNTPLVNKITGGVRIRSVASYDAPGHKANEKTFFYTKDYKNNGTLSSGVLAFQPSYFLRYEGEVKPPYRQASSTSTYRGNIVSWKMASNPIYPMAATRGNHINYSEVTEVNADGSFVVHTYKNHDNGYGDKPADNAVSDNTEIYEFWKEDEGNSMILERGQVLKEEYYNNAKAKKREVSYQYNDDPQRFEEHVRVWTQSPNSIADDNIPSYRVTASRIYTYFPYLKQTVSTAYENGVELNEITQFAYDVNNRNLISTKITSSENKQIESRTDYVSDANLSPVVREMYQRGMVGVSIGKSRLVNNNLTAVEATEYSRTLATKAGLYLPAYLKSSDGSIPAETRTVFNKYNDIGNVLSMNVSGGIQTCYVWSYNNLYIVAKIENASYSDVEAALGGAQAVASAAARIMTNSQLEAYLTPLRNSAALQQSAITTYQYDLLNGITMETDVNNLKKYYEYDNLGRLAVIRDHKRNIIKTVCYNYNGQTVECMFYVNTRQTGYFKSRSCEIGYVSGLIPYSIEANSIASTISVEDANQQALREIAARGQQYADSVGGCVFNDMGGSGLYGYASTPAGLCNVASQWWPVTSVTVGTSLTPGISGSRLYSGSGLQNLLGPGFFSSTTNKTIPTTYHYVEDGIVMYTTTCVAGAAYILRYRRSLPTGNAVCDTSGPRRAAFGNGPLAAGTTLYADHTRTTVVMDGYYFYDGKYFLVTDGVIGAVNNCDAYVSITRVKAGVGQQLADACAAPKVTDIYYNSTPFVGVGTVLYSNESLTVPLPAGYYAVDGGQVYVTGANGVITSLSGCAVSVTLSQGPTAAAACTTIRTIPVYFTGQLIDRFTLLFTDAAMTTPLAAGYYSDGVYGYRVSSLGAVTSKTPCQ</sequence>
<accession>A0A9Q5DCB8</accession>
<dbReference type="EMBL" id="RIAR02000001">
    <property type="protein sequence ID" value="NSL88907.1"/>
    <property type="molecule type" value="Genomic_DNA"/>
</dbReference>
<name>A0A9Q5DCB8_9BACT</name>
<evidence type="ECO:0000259" key="1">
    <source>
        <dbReference type="Pfam" id="PF19404"/>
    </source>
</evidence>
<organism evidence="2 3">
    <name type="scientific">Chitinophaga solisilvae</name>
    <dbReference type="NCBI Taxonomy" id="1233460"/>
    <lineage>
        <taxon>Bacteria</taxon>
        <taxon>Pseudomonadati</taxon>
        <taxon>Bacteroidota</taxon>
        <taxon>Chitinophagia</taxon>
        <taxon>Chitinophagales</taxon>
        <taxon>Chitinophagaceae</taxon>
        <taxon>Chitinophaga</taxon>
    </lineage>
</organism>
<gene>
    <name evidence="2" type="ORF">ECE50_018845</name>
</gene>
<feature type="domain" description="DUF5977" evidence="1">
    <location>
        <begin position="1033"/>
        <end position="1097"/>
    </location>
</feature>
<dbReference type="InterPro" id="IPR046020">
    <property type="entry name" value="DUF5977"/>
</dbReference>
<proteinExistence type="predicted"/>
<comment type="caution">
    <text evidence="2">The sequence shown here is derived from an EMBL/GenBank/DDBJ whole genome shotgun (WGS) entry which is preliminary data.</text>
</comment>